<gene>
    <name evidence="1" type="ORF">YBY_04260</name>
</gene>
<sequence length="271" mass="31293">MDIRAAIKEKGWTQGACFTTRDLPDPAVLPARYQADDFIFIVVTHACAVVHENFDEEPHLEVLAARIIDKPIGTDTNLKNTRRLSTSLVASEEETPIHLFARDRFFLPRKLLLEFESNPEFHITTQQLTIIKNWLVLRFTNLALPDSFNERLEGRPMEKLRKLLSRNPGYLCENLYLKLNYWDELGADSDYSLAVLIVYSEEVYEEQEESIETCAERMDEILGSIPGINLESCDVITDDMVTLQMLRLGWKRWSVFDQVSVKMDTPARFES</sequence>
<dbReference type="AlphaFoldDB" id="A0A455WAQ1"/>
<name>A0A455WAQ1_MARNT</name>
<reference evidence="1" key="1">
    <citation type="submission" date="2019-03" db="EMBL/GenBank/DDBJ databases">
        <title>Whole genome analysis of nitrate-reducing bacteria Marinobacter hydrocarbonoclasticus YB03.</title>
        <authorList>
            <person name="Azam A.H."/>
            <person name="Yuk S.R."/>
            <person name="Kamarisima K."/>
            <person name="Miyanaga K."/>
            <person name="Tanji Y."/>
        </authorList>
    </citation>
    <scope>NUCLEOTIDE SEQUENCE</scope>
    <source>
        <strain evidence="1">YB03</strain>
    </source>
</reference>
<protein>
    <submittedName>
        <fullName evidence="1">Uncharacterized protein</fullName>
    </submittedName>
</protein>
<organism evidence="1">
    <name type="scientific">Marinobacter nauticus</name>
    <name type="common">Marinobacter hydrocarbonoclasticus</name>
    <name type="synonym">Marinobacter aquaeolei</name>
    <dbReference type="NCBI Taxonomy" id="2743"/>
    <lineage>
        <taxon>Bacteria</taxon>
        <taxon>Pseudomonadati</taxon>
        <taxon>Pseudomonadota</taxon>
        <taxon>Gammaproteobacteria</taxon>
        <taxon>Pseudomonadales</taxon>
        <taxon>Marinobacteraceae</taxon>
        <taxon>Marinobacter</taxon>
    </lineage>
</organism>
<evidence type="ECO:0000313" key="1">
    <source>
        <dbReference type="EMBL" id="BBJ02578.1"/>
    </source>
</evidence>
<proteinExistence type="predicted"/>
<dbReference type="EMBL" id="AP019537">
    <property type="protein sequence ID" value="BBJ02578.1"/>
    <property type="molecule type" value="Genomic_DNA"/>
</dbReference>
<accession>A0A455WAQ1</accession>